<dbReference type="Pfam" id="PF07859">
    <property type="entry name" value="Abhydrolase_3"/>
    <property type="match status" value="1"/>
</dbReference>
<dbReference type="Proteomes" id="UP000756346">
    <property type="component" value="Unassembled WGS sequence"/>
</dbReference>
<dbReference type="InterPro" id="IPR029058">
    <property type="entry name" value="AB_hydrolase_fold"/>
</dbReference>
<dbReference type="Gene3D" id="3.40.50.1820">
    <property type="entry name" value="alpha/beta hydrolase"/>
    <property type="match status" value="1"/>
</dbReference>
<dbReference type="AlphaFoldDB" id="A0A9P8Y9V1"/>
<evidence type="ECO:0000256" key="2">
    <source>
        <dbReference type="ARBA" id="ARBA00022801"/>
    </source>
</evidence>
<feature type="domain" description="Alpha/beta hydrolase fold-3" evidence="5">
    <location>
        <begin position="136"/>
        <end position="337"/>
    </location>
</feature>
<dbReference type="EMBL" id="JAGTJQ010000003">
    <property type="protein sequence ID" value="KAH7034568.1"/>
    <property type="molecule type" value="Genomic_DNA"/>
</dbReference>
<feature type="active site" evidence="3">
    <location>
        <position position="216"/>
    </location>
</feature>
<dbReference type="PANTHER" id="PTHR48081:SF8">
    <property type="entry name" value="ALPHA_BETA HYDROLASE FOLD-3 DOMAIN-CONTAINING PROTEIN-RELATED"/>
    <property type="match status" value="1"/>
</dbReference>
<keyword evidence="4" id="KW-0472">Membrane</keyword>
<dbReference type="OrthoDB" id="2152029at2759"/>
<comment type="caution">
    <text evidence="6">The sequence shown here is derived from an EMBL/GenBank/DDBJ whole genome shotgun (WGS) entry which is preliminary data.</text>
</comment>
<dbReference type="InterPro" id="IPR050300">
    <property type="entry name" value="GDXG_lipolytic_enzyme"/>
</dbReference>
<keyword evidence="7" id="KW-1185">Reference proteome</keyword>
<evidence type="ECO:0000259" key="5">
    <source>
        <dbReference type="Pfam" id="PF07859"/>
    </source>
</evidence>
<gene>
    <name evidence="6" type="ORF">B0I36DRAFT_346487</name>
</gene>
<evidence type="ECO:0000256" key="1">
    <source>
        <dbReference type="ARBA" id="ARBA00010515"/>
    </source>
</evidence>
<reference evidence="6" key="1">
    <citation type="journal article" date="2021" name="Nat. Commun.">
        <title>Genetic determinants of endophytism in the Arabidopsis root mycobiome.</title>
        <authorList>
            <person name="Mesny F."/>
            <person name="Miyauchi S."/>
            <person name="Thiergart T."/>
            <person name="Pickel B."/>
            <person name="Atanasova L."/>
            <person name="Karlsson M."/>
            <person name="Huettel B."/>
            <person name="Barry K.W."/>
            <person name="Haridas S."/>
            <person name="Chen C."/>
            <person name="Bauer D."/>
            <person name="Andreopoulos W."/>
            <person name="Pangilinan J."/>
            <person name="LaButti K."/>
            <person name="Riley R."/>
            <person name="Lipzen A."/>
            <person name="Clum A."/>
            <person name="Drula E."/>
            <person name="Henrissat B."/>
            <person name="Kohler A."/>
            <person name="Grigoriev I.V."/>
            <person name="Martin F.M."/>
            <person name="Hacquard S."/>
        </authorList>
    </citation>
    <scope>NUCLEOTIDE SEQUENCE</scope>
    <source>
        <strain evidence="6">MPI-CAGE-CH-0230</strain>
    </source>
</reference>
<organism evidence="6 7">
    <name type="scientific">Microdochium trichocladiopsis</name>
    <dbReference type="NCBI Taxonomy" id="1682393"/>
    <lineage>
        <taxon>Eukaryota</taxon>
        <taxon>Fungi</taxon>
        <taxon>Dikarya</taxon>
        <taxon>Ascomycota</taxon>
        <taxon>Pezizomycotina</taxon>
        <taxon>Sordariomycetes</taxon>
        <taxon>Xylariomycetidae</taxon>
        <taxon>Xylariales</taxon>
        <taxon>Microdochiaceae</taxon>
        <taxon>Microdochium</taxon>
    </lineage>
</organism>
<keyword evidence="4" id="KW-1133">Transmembrane helix</keyword>
<dbReference type="InterPro" id="IPR033140">
    <property type="entry name" value="Lipase_GDXG_put_SER_AS"/>
</dbReference>
<dbReference type="RefSeq" id="XP_046014661.1">
    <property type="nucleotide sequence ID" value="XM_046156466.1"/>
</dbReference>
<proteinExistence type="inferred from homology"/>
<dbReference type="InterPro" id="IPR013094">
    <property type="entry name" value="AB_hydrolase_3"/>
</dbReference>
<dbReference type="PROSITE" id="PS01174">
    <property type="entry name" value="LIPASE_GDXG_SER"/>
    <property type="match status" value="1"/>
</dbReference>
<name>A0A9P8Y9V1_9PEZI</name>
<evidence type="ECO:0000256" key="4">
    <source>
        <dbReference type="SAM" id="Phobius"/>
    </source>
</evidence>
<dbReference type="PANTHER" id="PTHR48081">
    <property type="entry name" value="AB HYDROLASE SUPERFAMILY PROTEIN C4A8.06C"/>
    <property type="match status" value="1"/>
</dbReference>
<evidence type="ECO:0000313" key="7">
    <source>
        <dbReference type="Proteomes" id="UP000756346"/>
    </source>
</evidence>
<dbReference type="GeneID" id="70186012"/>
<accession>A0A9P8Y9V1</accession>
<protein>
    <submittedName>
        <fullName evidence="6">Alpha/Beta hydrolase protein</fullName>
    </submittedName>
</protein>
<dbReference type="SUPFAM" id="SSF53474">
    <property type="entry name" value="alpha/beta-Hydrolases"/>
    <property type="match status" value="1"/>
</dbReference>
<evidence type="ECO:0000313" key="6">
    <source>
        <dbReference type="EMBL" id="KAH7034568.1"/>
    </source>
</evidence>
<comment type="similarity">
    <text evidence="1">Belongs to the 'GDXG' lipolytic enzyme family.</text>
</comment>
<keyword evidence="2 6" id="KW-0378">Hydrolase</keyword>
<evidence type="ECO:0000256" key="3">
    <source>
        <dbReference type="PROSITE-ProRule" id="PRU10038"/>
    </source>
</evidence>
<feature type="transmembrane region" description="Helical" evidence="4">
    <location>
        <begin position="21"/>
        <end position="40"/>
    </location>
</feature>
<dbReference type="GO" id="GO:0016787">
    <property type="term" value="F:hydrolase activity"/>
    <property type="evidence" value="ECO:0007669"/>
    <property type="project" value="UniProtKB-KW"/>
</dbReference>
<sequence>MAPVYSRPWKSYPPLSIAYRLYNLLCLAGKLPFLLVLYALSRSARPHPTFSVQTSIAIRLLYGVIDGSARTEQPVPLSLEPGKEKDRFKVCEPYPSSLYVGPLAAVPQVRPAKVGGTWFPNLQVVTAKPTSTTVLYHIHGGAWILGDGRTEQVGAAAEAMIKHAGVDAVFSLQYRLAARPGAHPFPAALQDVLTGYLYLTRTLAIPAHNIVLSGDSAGGNLAIAFLRYLANHGDQTSLPNPRAALLFSPWISPVDNTTPHGDLSVTTNPNFNTDYLPPAFIRWGALAYSAHVPASDPYITHRGHPFRLPVPTWVVYGTLELLEIDGTAWVKEMQAAYPDDEENSYNNSGLEVYYEENAPHDTLLLGVMLGMQDSFRKVAIDAGRFLKEHPAKT</sequence>
<keyword evidence="4" id="KW-0812">Transmembrane</keyword>